<evidence type="ECO:0000313" key="1">
    <source>
        <dbReference type="EnsemblPlants" id="Bo5g098800.1"/>
    </source>
</evidence>
<sequence>MGRDASTLWNPNLFSLAQDRRSPSEPFHLLPLVVHVLSFNPPSNLRLRR</sequence>
<reference evidence="1" key="2">
    <citation type="submission" date="2015-03" db="UniProtKB">
        <authorList>
            <consortium name="EnsemblPlants"/>
        </authorList>
    </citation>
    <scope>IDENTIFICATION</scope>
</reference>
<keyword evidence="2" id="KW-1185">Reference proteome</keyword>
<name>A0A0D3CHG9_BRAOL</name>
<dbReference type="Gramene" id="Bo5g098800.1">
    <property type="protein sequence ID" value="Bo5g098800.1"/>
    <property type="gene ID" value="Bo5g098800"/>
</dbReference>
<organism evidence="1 2">
    <name type="scientific">Brassica oleracea var. oleracea</name>
    <dbReference type="NCBI Taxonomy" id="109376"/>
    <lineage>
        <taxon>Eukaryota</taxon>
        <taxon>Viridiplantae</taxon>
        <taxon>Streptophyta</taxon>
        <taxon>Embryophyta</taxon>
        <taxon>Tracheophyta</taxon>
        <taxon>Spermatophyta</taxon>
        <taxon>Magnoliopsida</taxon>
        <taxon>eudicotyledons</taxon>
        <taxon>Gunneridae</taxon>
        <taxon>Pentapetalae</taxon>
        <taxon>rosids</taxon>
        <taxon>malvids</taxon>
        <taxon>Brassicales</taxon>
        <taxon>Brassicaceae</taxon>
        <taxon>Brassiceae</taxon>
        <taxon>Brassica</taxon>
    </lineage>
</organism>
<evidence type="ECO:0000313" key="2">
    <source>
        <dbReference type="Proteomes" id="UP000032141"/>
    </source>
</evidence>
<accession>A0A0D3CHG9</accession>
<proteinExistence type="predicted"/>
<reference evidence="1 2" key="1">
    <citation type="journal article" date="2014" name="Genome Biol.">
        <title>Transcriptome and methylome profiling reveals relics of genome dominance in the mesopolyploid Brassica oleracea.</title>
        <authorList>
            <person name="Parkin I.A."/>
            <person name="Koh C."/>
            <person name="Tang H."/>
            <person name="Robinson S.J."/>
            <person name="Kagale S."/>
            <person name="Clarke W.E."/>
            <person name="Town C.D."/>
            <person name="Nixon J."/>
            <person name="Krishnakumar V."/>
            <person name="Bidwell S.L."/>
            <person name="Denoeud F."/>
            <person name="Belcram H."/>
            <person name="Links M.G."/>
            <person name="Just J."/>
            <person name="Clarke C."/>
            <person name="Bender T."/>
            <person name="Huebert T."/>
            <person name="Mason A.S."/>
            <person name="Pires J.C."/>
            <person name="Barker G."/>
            <person name="Moore J."/>
            <person name="Walley P.G."/>
            <person name="Manoli S."/>
            <person name="Batley J."/>
            <person name="Edwards D."/>
            <person name="Nelson M.N."/>
            <person name="Wang X."/>
            <person name="Paterson A.H."/>
            <person name="King G."/>
            <person name="Bancroft I."/>
            <person name="Chalhoub B."/>
            <person name="Sharpe A.G."/>
        </authorList>
    </citation>
    <scope>NUCLEOTIDE SEQUENCE</scope>
    <source>
        <strain evidence="1 2">cv. TO1000</strain>
    </source>
</reference>
<protein>
    <submittedName>
        <fullName evidence="1">Uncharacterized protein</fullName>
    </submittedName>
</protein>
<dbReference type="EnsemblPlants" id="Bo5g098800.1">
    <property type="protein sequence ID" value="Bo5g098800.1"/>
    <property type="gene ID" value="Bo5g098800"/>
</dbReference>
<dbReference type="AlphaFoldDB" id="A0A0D3CHG9"/>
<dbReference type="Proteomes" id="UP000032141">
    <property type="component" value="Chromosome C5"/>
</dbReference>
<dbReference type="HOGENOM" id="CLU_3144823_0_0_1"/>